<dbReference type="EMBL" id="FTNO01000002">
    <property type="protein sequence ID" value="SIR57706.1"/>
    <property type="molecule type" value="Genomic_DNA"/>
</dbReference>
<feature type="compositionally biased region" description="Basic and acidic residues" evidence="3">
    <location>
        <begin position="323"/>
        <end position="339"/>
    </location>
</feature>
<dbReference type="SUPFAM" id="SSF52540">
    <property type="entry name" value="P-loop containing nucleoside triphosphate hydrolases"/>
    <property type="match status" value="1"/>
</dbReference>
<dbReference type="Pfam" id="PF06745">
    <property type="entry name" value="ATPase"/>
    <property type="match status" value="1"/>
</dbReference>
<keyword evidence="6" id="KW-1185">Reference proteome</keyword>
<protein>
    <submittedName>
        <fullName evidence="5">RecA-superfamily ATPase, KaiC/GvpD/RAD55 family</fullName>
    </submittedName>
</protein>
<reference evidence="6" key="1">
    <citation type="submission" date="2017-01" db="EMBL/GenBank/DDBJ databases">
        <authorList>
            <person name="Varghese N."/>
            <person name="Submissions S."/>
        </authorList>
    </citation>
    <scope>NUCLEOTIDE SEQUENCE [LARGE SCALE GENOMIC DNA]</scope>
    <source>
        <strain evidence="6">CGMCC 1.7737</strain>
    </source>
</reference>
<evidence type="ECO:0000259" key="4">
    <source>
        <dbReference type="SMART" id="SM00746"/>
    </source>
</evidence>
<feature type="region of interest" description="Disordered" evidence="3">
    <location>
        <begin position="323"/>
        <end position="390"/>
    </location>
</feature>
<proteinExistence type="predicted"/>
<dbReference type="SMART" id="SM00746">
    <property type="entry name" value="TRASH"/>
    <property type="match status" value="1"/>
</dbReference>
<keyword evidence="2" id="KW-0067">ATP-binding</keyword>
<dbReference type="AlphaFoldDB" id="A0A1N7C278"/>
<evidence type="ECO:0000256" key="2">
    <source>
        <dbReference type="ARBA" id="ARBA00022840"/>
    </source>
</evidence>
<evidence type="ECO:0000313" key="5">
    <source>
        <dbReference type="EMBL" id="SIR57706.1"/>
    </source>
</evidence>
<dbReference type="RefSeq" id="WP_084186280.1">
    <property type="nucleotide sequence ID" value="NZ_FTNO01000002.1"/>
</dbReference>
<sequence length="390" mass="43318">MSDIPGGNERNRCDFCRLPCPEEPVLSQYEADTYEFCSETCRDEMAENDRVFTEYHGFRQIATGVSGLDDHLPQGLPRNSFVLVSGEGGTRDSAIQSELVWRALERDEPAIVLSFTEPPVSVVEQFLSLEWNVLPYLETGQLHVIDCFTYRVSDRKRMFARMDDWNQFLHRVTSSATTTVRDPSDTSELQNKLDNCLESLSMSDSGVVVIDSLTEFGTLVQPVQAYDFVKDVRADVCKGRFVPVFAGATFAGEGDVFPHDMAYVMDGLIDLQLNGSVIEDVLVKRIRIRKMNGVLTIPEWIAYEYTAGDGLVSFDPLEELEKSEALLDSPSKSEDDSHLGESSSKKSSPGRTSDATDKADDSHPDESEPTESPDEKPSPPGEPSEADAEN</sequence>
<dbReference type="Proteomes" id="UP000186914">
    <property type="component" value="Unassembled WGS sequence"/>
</dbReference>
<feature type="compositionally biased region" description="Basic and acidic residues" evidence="3">
    <location>
        <begin position="354"/>
        <end position="366"/>
    </location>
</feature>
<dbReference type="Gene3D" id="3.40.50.300">
    <property type="entry name" value="P-loop containing nucleotide triphosphate hydrolases"/>
    <property type="match status" value="1"/>
</dbReference>
<dbReference type="InterPro" id="IPR011017">
    <property type="entry name" value="TRASH_dom"/>
</dbReference>
<gene>
    <name evidence="5" type="ORF">SAMN05421858_2915</name>
</gene>
<name>A0A1N7C278_9EURY</name>
<dbReference type="PANTHER" id="PTHR43637">
    <property type="entry name" value="UPF0273 PROTEIN TM_0370"/>
    <property type="match status" value="1"/>
</dbReference>
<dbReference type="InterPro" id="IPR014774">
    <property type="entry name" value="KaiC-like_dom"/>
</dbReference>
<organism evidence="5 6">
    <name type="scientific">Haladaptatus litoreus</name>
    <dbReference type="NCBI Taxonomy" id="553468"/>
    <lineage>
        <taxon>Archaea</taxon>
        <taxon>Methanobacteriati</taxon>
        <taxon>Methanobacteriota</taxon>
        <taxon>Stenosarchaea group</taxon>
        <taxon>Halobacteria</taxon>
        <taxon>Halobacteriales</taxon>
        <taxon>Haladaptataceae</taxon>
        <taxon>Haladaptatus</taxon>
    </lineage>
</organism>
<keyword evidence="1" id="KW-0547">Nucleotide-binding</keyword>
<evidence type="ECO:0000256" key="3">
    <source>
        <dbReference type="SAM" id="MobiDB-lite"/>
    </source>
</evidence>
<evidence type="ECO:0000313" key="6">
    <source>
        <dbReference type="Proteomes" id="UP000186914"/>
    </source>
</evidence>
<accession>A0A1N7C278</accession>
<dbReference type="GO" id="GO:0005524">
    <property type="term" value="F:ATP binding"/>
    <property type="evidence" value="ECO:0007669"/>
    <property type="project" value="UniProtKB-KW"/>
</dbReference>
<evidence type="ECO:0000256" key="1">
    <source>
        <dbReference type="ARBA" id="ARBA00022741"/>
    </source>
</evidence>
<dbReference type="InterPro" id="IPR027417">
    <property type="entry name" value="P-loop_NTPase"/>
</dbReference>
<dbReference type="OrthoDB" id="27015at2157"/>
<feature type="domain" description="TRASH" evidence="4">
    <location>
        <begin position="13"/>
        <end position="49"/>
    </location>
</feature>